<dbReference type="PANTHER" id="PTHR47234:SF2">
    <property type="entry name" value="TONB-DEPENDENT RECEPTOR"/>
    <property type="match status" value="1"/>
</dbReference>
<organism evidence="15 16">
    <name type="scientific">Duganella guangzhouensis</name>
    <dbReference type="NCBI Taxonomy" id="2666084"/>
    <lineage>
        <taxon>Bacteria</taxon>
        <taxon>Pseudomonadati</taxon>
        <taxon>Pseudomonadota</taxon>
        <taxon>Betaproteobacteria</taxon>
        <taxon>Burkholderiales</taxon>
        <taxon>Oxalobacteraceae</taxon>
        <taxon>Telluria group</taxon>
        <taxon>Duganella</taxon>
    </lineage>
</organism>
<feature type="domain" description="TonB-dependent receptor-like beta-barrel" evidence="13">
    <location>
        <begin position="490"/>
        <end position="860"/>
    </location>
</feature>
<keyword evidence="12" id="KW-0732">Signal</keyword>
<reference evidence="15 16" key="1">
    <citation type="submission" date="2019-11" db="EMBL/GenBank/DDBJ databases">
        <title>Novel species isolated from a subtropical stream in China.</title>
        <authorList>
            <person name="Lu H."/>
        </authorList>
    </citation>
    <scope>NUCLEOTIDE SEQUENCE [LARGE SCALE GENOMIC DNA]</scope>
    <source>
        <strain evidence="15 16">FT80W</strain>
    </source>
</reference>
<evidence type="ECO:0000256" key="3">
    <source>
        <dbReference type="ARBA" id="ARBA00022448"/>
    </source>
</evidence>
<dbReference type="Pfam" id="PF07715">
    <property type="entry name" value="Plug"/>
    <property type="match status" value="1"/>
</dbReference>
<keyword evidence="8 15" id="KW-0675">Receptor</keyword>
<evidence type="ECO:0000256" key="12">
    <source>
        <dbReference type="SAM" id="SignalP"/>
    </source>
</evidence>
<keyword evidence="16" id="KW-1185">Reference proteome</keyword>
<dbReference type="InterPro" id="IPR000531">
    <property type="entry name" value="Beta-barrel_TonB"/>
</dbReference>
<dbReference type="AlphaFoldDB" id="A0A6I2LAM7"/>
<evidence type="ECO:0000256" key="5">
    <source>
        <dbReference type="ARBA" id="ARBA00022692"/>
    </source>
</evidence>
<evidence type="ECO:0000313" key="15">
    <source>
        <dbReference type="EMBL" id="MRW93884.1"/>
    </source>
</evidence>
<gene>
    <name evidence="15" type="ORF">GJ699_28220</name>
</gene>
<dbReference type="CDD" id="cd01347">
    <property type="entry name" value="ligand_gated_channel"/>
    <property type="match status" value="1"/>
</dbReference>
<evidence type="ECO:0000256" key="8">
    <source>
        <dbReference type="ARBA" id="ARBA00023170"/>
    </source>
</evidence>
<name>A0A6I2LAM7_9BURK</name>
<dbReference type="InterPro" id="IPR039426">
    <property type="entry name" value="TonB-dep_rcpt-like"/>
</dbReference>
<evidence type="ECO:0000256" key="10">
    <source>
        <dbReference type="PROSITE-ProRule" id="PRU01360"/>
    </source>
</evidence>
<keyword evidence="7 10" id="KW-0472">Membrane</keyword>
<keyword evidence="9 10" id="KW-0998">Cell outer membrane</keyword>
<evidence type="ECO:0000256" key="7">
    <source>
        <dbReference type="ARBA" id="ARBA00023136"/>
    </source>
</evidence>
<keyword evidence="4 10" id="KW-1134">Transmembrane beta strand</keyword>
<keyword evidence="6 11" id="KW-0798">TonB box</keyword>
<keyword evidence="5 10" id="KW-0812">Transmembrane</keyword>
<dbReference type="Gene3D" id="2.40.170.20">
    <property type="entry name" value="TonB-dependent receptor, beta-barrel domain"/>
    <property type="match status" value="1"/>
</dbReference>
<proteinExistence type="inferred from homology"/>
<dbReference type="Gene3D" id="2.170.130.10">
    <property type="entry name" value="TonB-dependent receptor, plug domain"/>
    <property type="match status" value="1"/>
</dbReference>
<dbReference type="InterPro" id="IPR037066">
    <property type="entry name" value="Plug_dom_sf"/>
</dbReference>
<evidence type="ECO:0000259" key="13">
    <source>
        <dbReference type="Pfam" id="PF00593"/>
    </source>
</evidence>
<keyword evidence="3 10" id="KW-0813">Transport</keyword>
<dbReference type="PANTHER" id="PTHR47234">
    <property type="match status" value="1"/>
</dbReference>
<dbReference type="PROSITE" id="PS52016">
    <property type="entry name" value="TONB_DEPENDENT_REC_3"/>
    <property type="match status" value="1"/>
</dbReference>
<dbReference type="Pfam" id="PF00593">
    <property type="entry name" value="TonB_dep_Rec_b-barrel"/>
    <property type="match status" value="1"/>
</dbReference>
<dbReference type="InterPro" id="IPR036942">
    <property type="entry name" value="Beta-barrel_TonB_sf"/>
</dbReference>
<comment type="subcellular location">
    <subcellularLocation>
        <location evidence="1 10">Cell outer membrane</location>
        <topology evidence="1 10">Multi-pass membrane protein</topology>
    </subcellularLocation>
</comment>
<feature type="signal peptide" evidence="12">
    <location>
        <begin position="1"/>
        <end position="30"/>
    </location>
</feature>
<evidence type="ECO:0000256" key="6">
    <source>
        <dbReference type="ARBA" id="ARBA00023077"/>
    </source>
</evidence>
<comment type="similarity">
    <text evidence="2 10 11">Belongs to the TonB-dependent receptor family.</text>
</comment>
<dbReference type="GO" id="GO:0009279">
    <property type="term" value="C:cell outer membrane"/>
    <property type="evidence" value="ECO:0007669"/>
    <property type="project" value="UniProtKB-SubCell"/>
</dbReference>
<dbReference type="SUPFAM" id="SSF56935">
    <property type="entry name" value="Porins"/>
    <property type="match status" value="1"/>
</dbReference>
<evidence type="ECO:0000256" key="2">
    <source>
        <dbReference type="ARBA" id="ARBA00009810"/>
    </source>
</evidence>
<evidence type="ECO:0000259" key="14">
    <source>
        <dbReference type="Pfam" id="PF07715"/>
    </source>
</evidence>
<dbReference type="InterPro" id="IPR012910">
    <property type="entry name" value="Plug_dom"/>
</dbReference>
<evidence type="ECO:0000313" key="16">
    <source>
        <dbReference type="Proteomes" id="UP000433309"/>
    </source>
</evidence>
<evidence type="ECO:0000256" key="9">
    <source>
        <dbReference type="ARBA" id="ARBA00023237"/>
    </source>
</evidence>
<protein>
    <submittedName>
        <fullName evidence="15">TonB-dependent receptor</fullName>
    </submittedName>
</protein>
<comment type="caution">
    <text evidence="15">The sequence shown here is derived from an EMBL/GenBank/DDBJ whole genome shotgun (WGS) entry which is preliminary data.</text>
</comment>
<dbReference type="RefSeq" id="WP_154382746.1">
    <property type="nucleotide sequence ID" value="NZ_WKJK01000020.1"/>
</dbReference>
<evidence type="ECO:0000256" key="11">
    <source>
        <dbReference type="RuleBase" id="RU003357"/>
    </source>
</evidence>
<dbReference type="EMBL" id="WKJK01000020">
    <property type="protein sequence ID" value="MRW93884.1"/>
    <property type="molecule type" value="Genomic_DNA"/>
</dbReference>
<accession>A0A6I2LAM7</accession>
<evidence type="ECO:0000256" key="4">
    <source>
        <dbReference type="ARBA" id="ARBA00022452"/>
    </source>
</evidence>
<dbReference type="Proteomes" id="UP000433309">
    <property type="component" value="Unassembled WGS sequence"/>
</dbReference>
<feature type="chain" id="PRO_5026064436" evidence="12">
    <location>
        <begin position="31"/>
        <end position="896"/>
    </location>
</feature>
<sequence>MHKEKQSVLSVRLALSLLAGATMFSTAAQAQSGGDAAAGEPQKVIITGSNIARIAGEGATPVEIITRAEIDKSGASTVVEMLSKLPSVSVSLDGNSYNSFAGGASSVGLRGLDSKYTLILLNGRRLANYGFANGAENSFVDLNNIPLAALESVEILRDGASAIYGSDAVAGVINFKTRTNYQGMELSGNLGSNVKGDGSTFNASLTKGWGDLDKDGYNVLMTVDALKRNSLRSSEHSALANPDYTRYGGSDNRTTDQFQGWVRDYDNGEGGYAIPGCVGKVGISSTGDQVCFTNPDTQLTPRIERVGVSTIVTKRLDGGDELFAELGFNHNKSTYQQGYPVFSSSFLAPTDGTTNPGVLGLPGETEDTWGFAPGDRLQVFHAITEAGPKVQTIKSDTARVVTGWRGTIHGWDSEFAVNLNRSKLVDETTNTILLDVSNALLGQGILGTGGYDPFNPSNPMSVVSPMLHVFHHEAVSKLGTLDWKMSTPSLFNFQDRPVGFAWGAQASHESINDVADPLAEAGNIVNYGATSSTASRSLYSVYGELAVPLLAKLDAQVALRGDHYSDFGTTWNPKLALAWRAADQILLRGSATTSFKAPTLPELGSVTTAYTTVADWARCVPLGYVGAQCSYSPKDYLKGNPNLKPEKAANYSLGIVLQPVKDLSMSLDWYGIHQRDTIQALDAQYIVDNEDIIPGFAALVGRDPRNPALEAAHPGLNKGRINSVTTPFSNVGKTIISGADLDISYALKLGAYGKLSFHEAMNRTFKYDQSIAPGEQPTSRLDGVYHPRWNNSLRTTYDYGDHSLALTARTASSTLNISDPTYSQDADVTNARVPSYTVWDLNYTLKASKQLVLNFGVNNVFDKAMVYSNSAYVDTYVQGLNDVVGRYAYVNARYSF</sequence>
<evidence type="ECO:0000256" key="1">
    <source>
        <dbReference type="ARBA" id="ARBA00004571"/>
    </source>
</evidence>
<feature type="domain" description="TonB-dependent receptor plug" evidence="14">
    <location>
        <begin position="59"/>
        <end position="172"/>
    </location>
</feature>